<evidence type="ECO:0000256" key="5">
    <source>
        <dbReference type="ARBA" id="ARBA00023136"/>
    </source>
</evidence>
<comment type="subcellular location">
    <subcellularLocation>
        <location evidence="1">Cell membrane</location>
        <topology evidence="1">Multi-pass membrane protein</topology>
    </subcellularLocation>
</comment>
<dbReference type="Proteomes" id="UP000004367">
    <property type="component" value="Unassembled WGS sequence"/>
</dbReference>
<feature type="transmembrane region" description="Helical" evidence="7">
    <location>
        <begin position="395"/>
        <end position="416"/>
    </location>
</feature>
<feature type="region of interest" description="Disordered" evidence="6">
    <location>
        <begin position="108"/>
        <end position="150"/>
    </location>
</feature>
<evidence type="ECO:0000256" key="6">
    <source>
        <dbReference type="SAM" id="MobiDB-lite"/>
    </source>
</evidence>
<keyword evidence="5 7" id="KW-0472">Membrane</keyword>
<feature type="transmembrane region" description="Helical" evidence="7">
    <location>
        <begin position="283"/>
        <end position="309"/>
    </location>
</feature>
<sequence length="493" mass="53538">MYDETDDRAGHGDGGHDGHDGHDEGARRRLALRRQLPPKRESRCALTPATPPPGTTAHEDRRPRGTRPTRTGLARDHDAPLRGRLGCRHTHGLEDVWSARHAGNVDAVDDVHPLPRTTTMTQPAEGTSAAKAETAPAPDAPVKPSSPTEIRKPSWRYTARKAAMEFLRDGCTDAAAALTYFSVLSLFPALLAMISLLGVFGQGQRTVDSLMEMAGRVVPSDILSVVEPVLDSMVKTQAAGFALVTGLLIALWSASNYVNAFSRAMNRVYEVDEGRPIWKARPIFLLLTLVILMLISAIGLGLALSGPVAHAVGDLVGLGDTAVMVWDVAKWPVIVALVILIVALLYYVTPNVQQPKFRWLSVGSTVAILLWIVVSVAFGFYVANFGNYNKTYGSLGGVIVFLLWLWITNNALLFGAEIDAELERSRQLQAGIEAEETLQLPPRDTTVSEKNEAKRERVVEQGRRIRLSAEHAEDRDPSEGSDGRRGGSSAARG</sequence>
<reference evidence="8 9" key="1">
    <citation type="submission" date="2012-02" db="EMBL/GenBank/DDBJ databases">
        <title>Whole genome shotgun sequence of Mobilicoccus pelagius NBRC 104925.</title>
        <authorList>
            <person name="Yoshida Y."/>
            <person name="Hosoyama A."/>
            <person name="Tsuchikane K."/>
            <person name="Katsumata H."/>
            <person name="Yamazaki S."/>
            <person name="Fujita N."/>
        </authorList>
    </citation>
    <scope>NUCLEOTIDE SEQUENCE [LARGE SCALE GENOMIC DNA]</scope>
    <source>
        <strain evidence="8 9">NBRC 104925</strain>
    </source>
</reference>
<feature type="transmembrane region" description="Helical" evidence="7">
    <location>
        <begin position="329"/>
        <end position="348"/>
    </location>
</feature>
<keyword evidence="4 7" id="KW-1133">Transmembrane helix</keyword>
<evidence type="ECO:0000256" key="7">
    <source>
        <dbReference type="SAM" id="Phobius"/>
    </source>
</evidence>
<accession>H5UUD6</accession>
<dbReference type="EMBL" id="BAFE01000084">
    <property type="protein sequence ID" value="GAB49344.1"/>
    <property type="molecule type" value="Genomic_DNA"/>
</dbReference>
<keyword evidence="3 7" id="KW-0812">Transmembrane</keyword>
<dbReference type="NCBIfam" id="TIGR00765">
    <property type="entry name" value="yihY_not_rbn"/>
    <property type="match status" value="1"/>
</dbReference>
<evidence type="ECO:0000256" key="2">
    <source>
        <dbReference type="ARBA" id="ARBA00022475"/>
    </source>
</evidence>
<feature type="region of interest" description="Disordered" evidence="6">
    <location>
        <begin position="439"/>
        <end position="493"/>
    </location>
</feature>
<evidence type="ECO:0000313" key="9">
    <source>
        <dbReference type="Proteomes" id="UP000004367"/>
    </source>
</evidence>
<dbReference type="eggNOG" id="COG1295">
    <property type="taxonomic scope" value="Bacteria"/>
</dbReference>
<feature type="transmembrane region" description="Helical" evidence="7">
    <location>
        <begin position="360"/>
        <end position="383"/>
    </location>
</feature>
<dbReference type="PANTHER" id="PTHR30213">
    <property type="entry name" value="INNER MEMBRANE PROTEIN YHJD"/>
    <property type="match status" value="1"/>
</dbReference>
<evidence type="ECO:0000256" key="3">
    <source>
        <dbReference type="ARBA" id="ARBA00022692"/>
    </source>
</evidence>
<evidence type="ECO:0000256" key="4">
    <source>
        <dbReference type="ARBA" id="ARBA00022989"/>
    </source>
</evidence>
<gene>
    <name evidence="8" type="ORF">MOPEL_113_00240</name>
</gene>
<comment type="caution">
    <text evidence="8">The sequence shown here is derived from an EMBL/GenBank/DDBJ whole genome shotgun (WGS) entry which is preliminary data.</text>
</comment>
<feature type="transmembrane region" description="Helical" evidence="7">
    <location>
        <begin position="174"/>
        <end position="200"/>
    </location>
</feature>
<feature type="region of interest" description="Disordered" evidence="6">
    <location>
        <begin position="1"/>
        <end position="84"/>
    </location>
</feature>
<proteinExistence type="predicted"/>
<evidence type="ECO:0000256" key="1">
    <source>
        <dbReference type="ARBA" id="ARBA00004651"/>
    </source>
</evidence>
<dbReference type="Pfam" id="PF03631">
    <property type="entry name" value="Virul_fac_BrkB"/>
    <property type="match status" value="1"/>
</dbReference>
<dbReference type="GO" id="GO:0005886">
    <property type="term" value="C:plasma membrane"/>
    <property type="evidence" value="ECO:0007669"/>
    <property type="project" value="UniProtKB-SubCell"/>
</dbReference>
<feature type="compositionally biased region" description="Basic and acidic residues" evidence="6">
    <location>
        <begin position="446"/>
        <end position="485"/>
    </location>
</feature>
<keyword evidence="2" id="KW-1003">Cell membrane</keyword>
<dbReference type="InterPro" id="IPR017039">
    <property type="entry name" value="Virul_fac_BrkB"/>
</dbReference>
<dbReference type="AlphaFoldDB" id="H5UUD6"/>
<name>H5UUD6_9MICO</name>
<dbReference type="PANTHER" id="PTHR30213:SF0">
    <property type="entry name" value="UPF0761 MEMBRANE PROTEIN YIHY"/>
    <property type="match status" value="1"/>
</dbReference>
<organism evidence="8 9">
    <name type="scientific">Mobilicoccus pelagius NBRC 104925</name>
    <dbReference type="NCBI Taxonomy" id="1089455"/>
    <lineage>
        <taxon>Bacteria</taxon>
        <taxon>Bacillati</taxon>
        <taxon>Actinomycetota</taxon>
        <taxon>Actinomycetes</taxon>
        <taxon>Micrococcales</taxon>
        <taxon>Dermatophilaceae</taxon>
        <taxon>Mobilicoccus</taxon>
    </lineage>
</organism>
<evidence type="ECO:0000313" key="8">
    <source>
        <dbReference type="EMBL" id="GAB49344.1"/>
    </source>
</evidence>
<feature type="compositionally biased region" description="Basic and acidic residues" evidence="6">
    <location>
        <begin position="7"/>
        <end position="27"/>
    </location>
</feature>
<protein>
    <submittedName>
        <fullName evidence="8">Uncharacterized protein</fullName>
    </submittedName>
</protein>
<dbReference type="RefSeq" id="WP_009483187.1">
    <property type="nucleotide sequence ID" value="NZ_BAFE01000084.1"/>
</dbReference>
<dbReference type="STRING" id="1089455.MOPEL_113_00240"/>
<feature type="compositionally biased region" description="Polar residues" evidence="6">
    <location>
        <begin position="116"/>
        <end position="125"/>
    </location>
</feature>
<keyword evidence="9" id="KW-1185">Reference proteome</keyword>
<feature type="transmembrane region" description="Helical" evidence="7">
    <location>
        <begin position="238"/>
        <end position="262"/>
    </location>
</feature>